<evidence type="ECO:0000313" key="3">
    <source>
        <dbReference type="Proteomes" id="UP000005755"/>
    </source>
</evidence>
<dbReference type="EMBL" id="AP012492">
    <property type="protein sequence ID" value="BAM32638.1"/>
    <property type="molecule type" value="Genomic_DNA"/>
</dbReference>
<protein>
    <recommendedName>
        <fullName evidence="5">Nucleotidyl transferase AbiEii/AbiGii toxin family protein</fullName>
    </recommendedName>
</protein>
<evidence type="ECO:0000313" key="2">
    <source>
        <dbReference type="EMBL" id="EFR47526.1"/>
    </source>
</evidence>
<evidence type="ECO:0008006" key="5">
    <source>
        <dbReference type="Google" id="ProtNLM"/>
    </source>
</evidence>
<reference evidence="1 4" key="2">
    <citation type="journal article" date="2012" name="J. Bacteriol.">
        <title>Complete Genome Sequence of Helicobacter cinaedi Type Strain ATCC BAA-847.</title>
        <authorList>
            <person name="Miyoshi-Akiyama T."/>
            <person name="Takeshita N."/>
            <person name="Ohmagari N."/>
            <person name="Kirikae T."/>
        </authorList>
    </citation>
    <scope>NUCLEOTIDE SEQUENCE [LARGE SCALE GENOMIC DNA]</scope>
    <source>
        <strain evidence="1 4">ATCC BAA-847</strain>
    </source>
</reference>
<sequence length="111" mass="13789">MREREEKYIRLYKTQDSIIDLVVKENLRFYLTGGTALQRFYFDSYRYSDDLDFFLMDNGTSNANSKEFQKFIDIFILSECRIRIKSYRVSKHRYNIYKYIILYIFIYYNRI</sequence>
<dbReference type="Proteomes" id="UP000005755">
    <property type="component" value="Unassembled WGS sequence"/>
</dbReference>
<reference evidence="1" key="3">
    <citation type="submission" date="2012-07" db="EMBL/GenBank/DDBJ databases">
        <authorList>
            <person name="Akiyama T."/>
            <person name="Takeshita N."/>
            <person name="Ohmagari N."/>
            <person name="Kirikae T."/>
        </authorList>
    </citation>
    <scope>NUCLEOTIDE SEQUENCE</scope>
    <source>
        <strain evidence="1">ATCC BAA-847</strain>
    </source>
</reference>
<reference evidence="3" key="4">
    <citation type="journal article" date="2014" name="Genome Announc.">
        <title>Draft genome sequences of six enterohepatic helicobacter species isolated from humans and one from rhesus macaques.</title>
        <authorList>
            <person name="Shen Z."/>
            <person name="Sheh A."/>
            <person name="Young S.K."/>
            <person name="Abouelliel A."/>
            <person name="Ward D.V."/>
            <person name="Earl A.M."/>
            <person name="Fox J.G."/>
        </authorList>
    </citation>
    <scope>NUCLEOTIDE SEQUENCE [LARGE SCALE GENOMIC DNA]</scope>
    <source>
        <strain evidence="3">CCUG 18818</strain>
    </source>
</reference>
<dbReference type="InterPro" id="IPR014942">
    <property type="entry name" value="AbiEii"/>
</dbReference>
<dbReference type="RefSeq" id="WP_002957414.1">
    <property type="nucleotide sequence ID" value="NC_020555.1"/>
</dbReference>
<proteinExistence type="predicted"/>
<dbReference type="Pfam" id="PF08843">
    <property type="entry name" value="AbiEii"/>
    <property type="match status" value="1"/>
</dbReference>
<dbReference type="AlphaFoldDB" id="A0AAI8QHE1"/>
<reference evidence="2" key="1">
    <citation type="submission" date="2008-08" db="EMBL/GenBank/DDBJ databases">
        <title>Annotation of Helicobacter cinaedi strain CCUG 18818.</title>
        <authorList>
            <consortium name="The Broad Institute Genome Sequencing Platform"/>
            <person name="Fox J.G."/>
            <person name="Shen Z."/>
            <person name="Charoenlap N."/>
            <person name="Schauer D.B."/>
            <person name="Ward D."/>
            <person name="Mehta T."/>
            <person name="Young S."/>
            <person name="Jaffe D."/>
            <person name="Gnerre S."/>
            <person name="Berlin A."/>
            <person name="Heiman D."/>
            <person name="Hepburn T."/>
            <person name="Shea T."/>
            <person name="Sykes S."/>
            <person name="Alvarado L."/>
            <person name="Kodira C."/>
            <person name="Borodovsky M."/>
            <person name="Lander E."/>
            <person name="Galagan J."/>
            <person name="Nusbaum C."/>
            <person name="Birren B."/>
        </authorList>
    </citation>
    <scope>NUCLEOTIDE SEQUENCE</scope>
    <source>
        <strain evidence="2">CCUG 18818</strain>
    </source>
</reference>
<keyword evidence="3" id="KW-1185">Reference proteome</keyword>
<accession>A0AAI8QHE1</accession>
<evidence type="ECO:0000313" key="4">
    <source>
        <dbReference type="Proteomes" id="UP000006036"/>
    </source>
</evidence>
<name>A0AAI8QHE1_9HELI</name>
<dbReference type="KEGG" id="hcb:HCBAA847_1408"/>
<gene>
    <name evidence="1" type="ORF">HCBAA847_1408</name>
    <name evidence="2" type="ORF">HCCG_02074</name>
</gene>
<dbReference type="Proteomes" id="UP000006036">
    <property type="component" value="Chromosome 1"/>
</dbReference>
<dbReference type="Gene3D" id="3.10.450.620">
    <property type="entry name" value="JHP933, nucleotidyltransferase-like core domain"/>
    <property type="match status" value="1"/>
</dbReference>
<evidence type="ECO:0000313" key="1">
    <source>
        <dbReference type="EMBL" id="BAM32638.1"/>
    </source>
</evidence>
<organism evidence="1 4">
    <name type="scientific">Helicobacter cinaedi CCUG 18818 = ATCC BAA-847</name>
    <dbReference type="NCBI Taxonomy" id="537971"/>
    <lineage>
        <taxon>Bacteria</taxon>
        <taxon>Pseudomonadati</taxon>
        <taxon>Campylobacterota</taxon>
        <taxon>Epsilonproteobacteria</taxon>
        <taxon>Campylobacterales</taxon>
        <taxon>Helicobacteraceae</taxon>
        <taxon>Helicobacter</taxon>
    </lineage>
</organism>
<dbReference type="EMBL" id="DS990394">
    <property type="protein sequence ID" value="EFR47526.1"/>
    <property type="molecule type" value="Genomic_DNA"/>
</dbReference>